<dbReference type="SUPFAM" id="SSF64182">
    <property type="entry name" value="DHH phosphoesterases"/>
    <property type="match status" value="1"/>
</dbReference>
<name>A0A2H0XB23_UNCKA</name>
<protein>
    <submittedName>
        <fullName evidence="3">Uncharacterized protein</fullName>
    </submittedName>
</protein>
<evidence type="ECO:0000313" key="4">
    <source>
        <dbReference type="Proteomes" id="UP000231252"/>
    </source>
</evidence>
<gene>
    <name evidence="3" type="ORF">COT50_03600</name>
</gene>
<dbReference type="InterPro" id="IPR001667">
    <property type="entry name" value="DDH_dom"/>
</dbReference>
<dbReference type="PANTHER" id="PTHR47618:SF1">
    <property type="entry name" value="BIFUNCTIONAL OLIGORIBONUCLEASE AND PAP PHOSPHATASE NRNA"/>
    <property type="match status" value="1"/>
</dbReference>
<dbReference type="Pfam" id="PF01368">
    <property type="entry name" value="DHH"/>
    <property type="match status" value="1"/>
</dbReference>
<proteinExistence type="predicted"/>
<dbReference type="GO" id="GO:0003676">
    <property type="term" value="F:nucleic acid binding"/>
    <property type="evidence" value="ECO:0007669"/>
    <property type="project" value="InterPro"/>
</dbReference>
<dbReference type="InterPro" id="IPR038763">
    <property type="entry name" value="DHH_sf"/>
</dbReference>
<dbReference type="Gene3D" id="3.90.1640.10">
    <property type="entry name" value="inorganic pyrophosphatase (n-terminal core)"/>
    <property type="match status" value="1"/>
</dbReference>
<dbReference type="Proteomes" id="UP000231252">
    <property type="component" value="Unassembled WGS sequence"/>
</dbReference>
<feature type="domain" description="DHHA1" evidence="2">
    <location>
        <begin position="237"/>
        <end position="338"/>
    </location>
</feature>
<dbReference type="EMBL" id="PEYU01000078">
    <property type="protein sequence ID" value="PIS22134.1"/>
    <property type="molecule type" value="Genomic_DNA"/>
</dbReference>
<evidence type="ECO:0000313" key="3">
    <source>
        <dbReference type="EMBL" id="PIS22134.1"/>
    </source>
</evidence>
<dbReference type="Pfam" id="PF02272">
    <property type="entry name" value="DHHA1"/>
    <property type="match status" value="1"/>
</dbReference>
<dbReference type="InterPro" id="IPR003156">
    <property type="entry name" value="DHHA1_dom"/>
</dbReference>
<dbReference type="PANTHER" id="PTHR47618">
    <property type="entry name" value="BIFUNCTIONAL OLIGORIBONUCLEASE AND PAP PHOSPHATASE NRNA"/>
    <property type="match status" value="1"/>
</dbReference>
<evidence type="ECO:0000259" key="1">
    <source>
        <dbReference type="Pfam" id="PF01368"/>
    </source>
</evidence>
<reference evidence="4" key="1">
    <citation type="submission" date="2017-09" db="EMBL/GenBank/DDBJ databases">
        <title>Depth-based differentiation of microbial function through sediment-hosted aquifers and enrichment of novel symbionts in the deep terrestrial subsurface.</title>
        <authorList>
            <person name="Probst A.J."/>
            <person name="Ladd B."/>
            <person name="Jarett J.K."/>
            <person name="Geller-Mcgrath D.E."/>
            <person name="Sieber C.M.K."/>
            <person name="Emerson J.B."/>
            <person name="Anantharaman K."/>
            <person name="Thomas B.C."/>
            <person name="Malmstrom R."/>
            <person name="Stieglmeier M."/>
            <person name="Klingl A."/>
            <person name="Woyke T."/>
            <person name="Ryan C.M."/>
            <person name="Banfield J.F."/>
        </authorList>
    </citation>
    <scope>NUCLEOTIDE SEQUENCE [LARGE SCALE GENOMIC DNA]</scope>
</reference>
<comment type="caution">
    <text evidence="3">The sequence shown here is derived from an EMBL/GenBank/DDBJ whole genome shotgun (WGS) entry which is preliminary data.</text>
</comment>
<organism evidence="3 4">
    <name type="scientific">candidate division WWE3 bacterium CG08_land_8_20_14_0_20_41_10</name>
    <dbReference type="NCBI Taxonomy" id="1975085"/>
    <lineage>
        <taxon>Bacteria</taxon>
        <taxon>Katanobacteria</taxon>
    </lineage>
</organism>
<accession>A0A2H0XB23</accession>
<sequence length="348" mass="39628">MRTTNRKTAMKKNDSPQEILKAIKSSKNILIIMDSRFDYDALGSVLAFSDALKQLRIDHRCIYGYEIPSKPKEYFDTNRIEENVDLKNLDYSPFDLIVFLDSGTLEHHTKATDYTTPDGVTTLNIDHHLGNTLYGTLNYVLQRASTGSILYDLFDEWGITINSDVVNYILATLVTDTGLLQPDNVTPLELRIIADLIEKGGRYNDFVRFLISNESRDEMVIKGIIYSNLKMNPDKRFAYSTLLKEEADDKNIQEHGTISADTIKNLKGVNFVFILETDRSFPEHWRVSLRSHDMNYDVLRIAQHFGGGGHKVAAGCSIPFSQAKTVEEVVEKIWQVAQEKEKSSYPEN</sequence>
<dbReference type="InterPro" id="IPR051319">
    <property type="entry name" value="Oligoribo/pAp-PDE_c-di-AMP_PDE"/>
</dbReference>
<dbReference type="Gene3D" id="3.10.310.30">
    <property type="match status" value="1"/>
</dbReference>
<dbReference type="AlphaFoldDB" id="A0A2H0XB23"/>
<evidence type="ECO:0000259" key="2">
    <source>
        <dbReference type="Pfam" id="PF02272"/>
    </source>
</evidence>
<feature type="domain" description="DDH" evidence="1">
    <location>
        <begin position="28"/>
        <end position="155"/>
    </location>
</feature>